<feature type="compositionally biased region" description="Basic and acidic residues" evidence="7">
    <location>
        <begin position="110"/>
        <end position="123"/>
    </location>
</feature>
<feature type="region of interest" description="Disordered" evidence="7">
    <location>
        <begin position="194"/>
        <end position="307"/>
    </location>
</feature>
<feature type="region of interest" description="Disordered" evidence="7">
    <location>
        <begin position="421"/>
        <end position="506"/>
    </location>
</feature>
<evidence type="ECO:0000256" key="5">
    <source>
        <dbReference type="ARBA" id="ARBA00023212"/>
    </source>
</evidence>
<comment type="caution">
    <text evidence="9">The sequence shown here is derived from an EMBL/GenBank/DDBJ whole genome shotgun (WGS) entry which is preliminary data.</text>
</comment>
<feature type="compositionally biased region" description="Basic and acidic residues" evidence="7">
    <location>
        <begin position="142"/>
        <end position="161"/>
    </location>
</feature>
<evidence type="ECO:0000313" key="10">
    <source>
        <dbReference type="Proteomes" id="UP000594638"/>
    </source>
</evidence>
<keyword evidence="5" id="KW-0206">Cytoskeleton</keyword>
<dbReference type="InterPro" id="IPR027329">
    <property type="entry name" value="TPX2_C"/>
</dbReference>
<dbReference type="Pfam" id="PF06886">
    <property type="entry name" value="TPX2"/>
    <property type="match status" value="1"/>
</dbReference>
<dbReference type="GO" id="GO:0008017">
    <property type="term" value="F:microtubule binding"/>
    <property type="evidence" value="ECO:0007669"/>
    <property type="project" value="InterPro"/>
</dbReference>
<feature type="region of interest" description="Disordered" evidence="7">
    <location>
        <begin position="110"/>
        <end position="161"/>
    </location>
</feature>
<feature type="compositionally biased region" description="Polar residues" evidence="7">
    <location>
        <begin position="286"/>
        <end position="303"/>
    </location>
</feature>
<protein>
    <recommendedName>
        <fullName evidence="8">TPX2 C-terminal domain-containing protein</fullName>
    </recommendedName>
</protein>
<feature type="compositionally biased region" description="Polar residues" evidence="7">
    <location>
        <begin position="217"/>
        <end position="230"/>
    </location>
</feature>
<feature type="compositionally biased region" description="Polar residues" evidence="7">
    <location>
        <begin position="240"/>
        <end position="255"/>
    </location>
</feature>
<proteinExistence type="inferred from homology"/>
<evidence type="ECO:0000256" key="4">
    <source>
        <dbReference type="ARBA" id="ARBA00022701"/>
    </source>
</evidence>
<evidence type="ECO:0000256" key="1">
    <source>
        <dbReference type="ARBA" id="ARBA00004245"/>
    </source>
</evidence>
<name>A0A8S0T932_OLEEU</name>
<dbReference type="GO" id="GO:0000226">
    <property type="term" value="P:microtubule cytoskeleton organization"/>
    <property type="evidence" value="ECO:0007669"/>
    <property type="project" value="InterPro"/>
</dbReference>
<gene>
    <name evidence="9" type="ORF">OLEA9_A007068</name>
</gene>
<comment type="similarity">
    <text evidence="2">Belongs to the TPX2 family.</text>
</comment>
<evidence type="ECO:0000313" key="9">
    <source>
        <dbReference type="EMBL" id="CAA3001078.1"/>
    </source>
</evidence>
<dbReference type="OrthoDB" id="1925970at2759"/>
<sequence length="506" mass="55618">MPCVSLKHHVAAKHVKASCGVKRLLETKAKRKGTPPRFLREHSLALPYVVNLRLDKEGGRSGRQKKIDLQMGRDVAGLHVDRNSKTVNMKPNGTFRGTVHVAPKIASEKVETEDCELGDHAERGIVSNESNTEQDVLGVKSTNHEPEQKSPKAEVQKLSDDKLNSLVKPESCSAVNGSINKDFSQLLTSNVEDEKLTSNESHANGTKTIDSGEKYSPKSNDASYHANGTKTIDYGEKCSPKSSDASYHANGTKTIDSGEKSSPKSNDARYHANGTITIDSGEKSLPKSNDASYAKSVGNSQTKSHLESRNLLQPNENNYHACVTAASVRTVKSRVTVPVAPSFRCMDRAERRKEFYRKLEEKHKALEQEKLECAARTKEEEAAAIKQLRKSMTYKANPVPSFYREGPPPVKVEFKKMPVTRAKSPNLSRRKSCGDVVKSTPEEKGISARAPGRSIGIFKEGNNTPITTKTCNGTREVTNRPHHSKKPTEKSCEVSEQTTADLAVES</sequence>
<dbReference type="PANTHER" id="PTHR46372:SF6">
    <property type="entry name" value="PROTEIN WVD2-LIKE 1"/>
    <property type="match status" value="1"/>
</dbReference>
<evidence type="ECO:0000259" key="8">
    <source>
        <dbReference type="Pfam" id="PF06886"/>
    </source>
</evidence>
<evidence type="ECO:0000256" key="2">
    <source>
        <dbReference type="ARBA" id="ARBA00005885"/>
    </source>
</evidence>
<keyword evidence="6" id="KW-0175">Coiled coil</keyword>
<comment type="subcellular location">
    <subcellularLocation>
        <location evidence="1">Cytoplasm</location>
        <location evidence="1">Cytoskeleton</location>
    </subcellularLocation>
</comment>
<feature type="coiled-coil region" evidence="6">
    <location>
        <begin position="349"/>
        <end position="376"/>
    </location>
</feature>
<dbReference type="GO" id="GO:0005874">
    <property type="term" value="C:microtubule"/>
    <property type="evidence" value="ECO:0007669"/>
    <property type="project" value="UniProtKB-KW"/>
</dbReference>
<dbReference type="AlphaFoldDB" id="A0A8S0T932"/>
<accession>A0A8S0T932</accession>
<evidence type="ECO:0000256" key="7">
    <source>
        <dbReference type="SAM" id="MobiDB-lite"/>
    </source>
</evidence>
<feature type="compositionally biased region" description="Basic and acidic residues" evidence="7">
    <location>
        <begin position="256"/>
        <end position="270"/>
    </location>
</feature>
<dbReference type="EMBL" id="CACTIH010005731">
    <property type="protein sequence ID" value="CAA3001078.1"/>
    <property type="molecule type" value="Genomic_DNA"/>
</dbReference>
<reference evidence="9 10" key="1">
    <citation type="submission" date="2019-12" db="EMBL/GenBank/DDBJ databases">
        <authorList>
            <person name="Alioto T."/>
            <person name="Alioto T."/>
            <person name="Gomez Garrido J."/>
        </authorList>
    </citation>
    <scope>NUCLEOTIDE SEQUENCE [LARGE SCALE GENOMIC DNA]</scope>
</reference>
<dbReference type="Gramene" id="OE9A007068T3">
    <property type="protein sequence ID" value="OE9A007068C3"/>
    <property type="gene ID" value="OE9A007068"/>
</dbReference>
<organism evidence="9 10">
    <name type="scientific">Olea europaea subsp. europaea</name>
    <dbReference type="NCBI Taxonomy" id="158383"/>
    <lineage>
        <taxon>Eukaryota</taxon>
        <taxon>Viridiplantae</taxon>
        <taxon>Streptophyta</taxon>
        <taxon>Embryophyta</taxon>
        <taxon>Tracheophyta</taxon>
        <taxon>Spermatophyta</taxon>
        <taxon>Magnoliopsida</taxon>
        <taxon>eudicotyledons</taxon>
        <taxon>Gunneridae</taxon>
        <taxon>Pentapetalae</taxon>
        <taxon>asterids</taxon>
        <taxon>lamiids</taxon>
        <taxon>Lamiales</taxon>
        <taxon>Oleaceae</taxon>
        <taxon>Oleeae</taxon>
        <taxon>Olea</taxon>
    </lineage>
</organism>
<dbReference type="Proteomes" id="UP000594638">
    <property type="component" value="Unassembled WGS sequence"/>
</dbReference>
<keyword evidence="3" id="KW-0963">Cytoplasm</keyword>
<dbReference type="InterPro" id="IPR044806">
    <property type="entry name" value="WVD2/WDL1-4"/>
</dbReference>
<evidence type="ECO:0000256" key="6">
    <source>
        <dbReference type="SAM" id="Coils"/>
    </source>
</evidence>
<keyword evidence="10" id="KW-1185">Reference proteome</keyword>
<feature type="compositionally biased region" description="Polar residues" evidence="7">
    <location>
        <begin position="461"/>
        <end position="476"/>
    </location>
</feature>
<feature type="compositionally biased region" description="Polar residues" evidence="7">
    <location>
        <begin position="198"/>
        <end position="209"/>
    </location>
</feature>
<keyword evidence="4" id="KW-0493">Microtubule</keyword>
<feature type="domain" description="TPX2 C-terminal" evidence="8">
    <location>
        <begin position="342"/>
        <end position="412"/>
    </location>
</feature>
<evidence type="ECO:0000256" key="3">
    <source>
        <dbReference type="ARBA" id="ARBA00022490"/>
    </source>
</evidence>
<dbReference type="PANTHER" id="PTHR46372">
    <property type="entry name" value="PROTEIN WVD2-LIKE 3"/>
    <property type="match status" value="1"/>
</dbReference>